<evidence type="ECO:0000256" key="1">
    <source>
        <dbReference type="SAM" id="Phobius"/>
    </source>
</evidence>
<keyword evidence="1" id="KW-0812">Transmembrane</keyword>
<proteinExistence type="predicted"/>
<comment type="caution">
    <text evidence="2">The sequence shown here is derived from an EMBL/GenBank/DDBJ whole genome shotgun (WGS) entry which is preliminary data.</text>
</comment>
<reference evidence="2 3" key="1">
    <citation type="submission" date="2020-07" db="EMBL/GenBank/DDBJ databases">
        <title>Sequencing the genomes of 1000 actinobacteria strains.</title>
        <authorList>
            <person name="Klenk H.-P."/>
        </authorList>
    </citation>
    <scope>NUCLEOTIDE SEQUENCE [LARGE SCALE GENOMIC DNA]</scope>
    <source>
        <strain evidence="2 3">DSM 24723</strain>
    </source>
</reference>
<dbReference type="EMBL" id="JACBZX010000001">
    <property type="protein sequence ID" value="NYG38052.1"/>
    <property type="molecule type" value="Genomic_DNA"/>
</dbReference>
<gene>
    <name evidence="2" type="ORF">BJY28_002521</name>
</gene>
<dbReference type="AlphaFoldDB" id="A0A852X3V5"/>
<dbReference type="RefSeq" id="WP_179463309.1">
    <property type="nucleotide sequence ID" value="NZ_JACBZX010000001.1"/>
</dbReference>
<keyword evidence="3" id="KW-1185">Reference proteome</keyword>
<name>A0A852X3V5_9MICO</name>
<evidence type="ECO:0000313" key="3">
    <source>
        <dbReference type="Proteomes" id="UP000592181"/>
    </source>
</evidence>
<feature type="transmembrane region" description="Helical" evidence="1">
    <location>
        <begin position="16"/>
        <end position="39"/>
    </location>
</feature>
<feature type="transmembrane region" description="Helical" evidence="1">
    <location>
        <begin position="85"/>
        <end position="109"/>
    </location>
</feature>
<feature type="transmembrane region" description="Helical" evidence="1">
    <location>
        <begin position="51"/>
        <end position="73"/>
    </location>
</feature>
<sequence length="114" mass="11677">MGATSDTGPVSDTGGAIAAGVSIGIMLPSVFGAILAGLVEPAEVQERPLAMVATLLVEIVAFFTPAALFTLGCHQINESRRRTRGLSLVIASVAYLPVGCVVGFTVMLARAYPS</sequence>
<dbReference type="Proteomes" id="UP000592181">
    <property type="component" value="Unassembled WGS sequence"/>
</dbReference>
<evidence type="ECO:0000313" key="2">
    <source>
        <dbReference type="EMBL" id="NYG38052.1"/>
    </source>
</evidence>
<keyword evidence="1" id="KW-0472">Membrane</keyword>
<keyword evidence="1" id="KW-1133">Transmembrane helix</keyword>
<accession>A0A852X3V5</accession>
<organism evidence="2 3">
    <name type="scientific">Janibacter alkaliphilus</name>
    <dbReference type="NCBI Taxonomy" id="1069963"/>
    <lineage>
        <taxon>Bacteria</taxon>
        <taxon>Bacillati</taxon>
        <taxon>Actinomycetota</taxon>
        <taxon>Actinomycetes</taxon>
        <taxon>Micrococcales</taxon>
        <taxon>Intrasporangiaceae</taxon>
        <taxon>Janibacter</taxon>
    </lineage>
</organism>
<protein>
    <submittedName>
        <fullName evidence="2">Uncharacterized protein</fullName>
    </submittedName>
</protein>